<evidence type="ECO:0000313" key="8">
    <source>
        <dbReference type="Proteomes" id="UP000799421"/>
    </source>
</evidence>
<dbReference type="Pfam" id="PF09748">
    <property type="entry name" value="Med10"/>
    <property type="match status" value="1"/>
</dbReference>
<dbReference type="OrthoDB" id="337270at2759"/>
<evidence type="ECO:0000256" key="6">
    <source>
        <dbReference type="RuleBase" id="RU364146"/>
    </source>
</evidence>
<evidence type="ECO:0000313" key="7">
    <source>
        <dbReference type="EMBL" id="KAF2857929.1"/>
    </source>
</evidence>
<dbReference type="AlphaFoldDB" id="A0A6A7BT71"/>
<comment type="subunit">
    <text evidence="6">Component of the Mediator complex.</text>
</comment>
<protein>
    <recommendedName>
        <fullName evidence="6">Mediator of RNA polymerase II transcription subunit 10</fullName>
    </recommendedName>
    <alternativeName>
        <fullName evidence="6">Mediator complex subunit 10</fullName>
    </alternativeName>
</protein>
<evidence type="ECO:0000256" key="3">
    <source>
        <dbReference type="ARBA" id="ARBA00023015"/>
    </source>
</evidence>
<evidence type="ECO:0000256" key="5">
    <source>
        <dbReference type="ARBA" id="ARBA00023242"/>
    </source>
</evidence>
<dbReference type="InterPro" id="IPR019145">
    <property type="entry name" value="Mediator_Med10"/>
</dbReference>
<keyword evidence="4 6" id="KW-0804">Transcription</keyword>
<dbReference type="GO" id="GO:0006357">
    <property type="term" value="P:regulation of transcription by RNA polymerase II"/>
    <property type="evidence" value="ECO:0007669"/>
    <property type="project" value="InterPro"/>
</dbReference>
<organism evidence="7 8">
    <name type="scientific">Piedraia hortae CBS 480.64</name>
    <dbReference type="NCBI Taxonomy" id="1314780"/>
    <lineage>
        <taxon>Eukaryota</taxon>
        <taxon>Fungi</taxon>
        <taxon>Dikarya</taxon>
        <taxon>Ascomycota</taxon>
        <taxon>Pezizomycotina</taxon>
        <taxon>Dothideomycetes</taxon>
        <taxon>Dothideomycetidae</taxon>
        <taxon>Capnodiales</taxon>
        <taxon>Piedraiaceae</taxon>
        <taxon>Piedraia</taxon>
    </lineage>
</organism>
<dbReference type="EMBL" id="MU006023">
    <property type="protein sequence ID" value="KAF2857929.1"/>
    <property type="molecule type" value="Genomic_DNA"/>
</dbReference>
<dbReference type="Proteomes" id="UP000799421">
    <property type="component" value="Unassembled WGS sequence"/>
</dbReference>
<evidence type="ECO:0000256" key="4">
    <source>
        <dbReference type="ARBA" id="ARBA00023163"/>
    </source>
</evidence>
<comment type="similarity">
    <text evidence="2 6">Belongs to the Mediator complex subunit 10 family.</text>
</comment>
<keyword evidence="8" id="KW-1185">Reference proteome</keyword>
<comment type="function">
    <text evidence="6">Component of the Mediator complex, a coactivator involved in the regulated transcription of nearly all RNA polymerase II-dependent genes. Mediator functions as a bridge to convey information from gene-specific regulatory proteins to the basal RNA polymerase II transcription machinery. Mediator is recruited to promoters by direct interactions with regulatory proteins and serves as a scaffold for the assembly of a functional preinitiation complex with RNA polymerase II and the general transcription factors.</text>
</comment>
<proteinExistence type="inferred from homology"/>
<reference evidence="7" key="1">
    <citation type="journal article" date="2020" name="Stud. Mycol.">
        <title>101 Dothideomycetes genomes: a test case for predicting lifestyles and emergence of pathogens.</title>
        <authorList>
            <person name="Haridas S."/>
            <person name="Albert R."/>
            <person name="Binder M."/>
            <person name="Bloem J."/>
            <person name="Labutti K."/>
            <person name="Salamov A."/>
            <person name="Andreopoulos B."/>
            <person name="Baker S."/>
            <person name="Barry K."/>
            <person name="Bills G."/>
            <person name="Bluhm B."/>
            <person name="Cannon C."/>
            <person name="Castanera R."/>
            <person name="Culley D."/>
            <person name="Daum C."/>
            <person name="Ezra D."/>
            <person name="Gonzalez J."/>
            <person name="Henrissat B."/>
            <person name="Kuo A."/>
            <person name="Liang C."/>
            <person name="Lipzen A."/>
            <person name="Lutzoni F."/>
            <person name="Magnuson J."/>
            <person name="Mondo S."/>
            <person name="Nolan M."/>
            <person name="Ohm R."/>
            <person name="Pangilinan J."/>
            <person name="Park H.-J."/>
            <person name="Ramirez L."/>
            <person name="Alfaro M."/>
            <person name="Sun H."/>
            <person name="Tritt A."/>
            <person name="Yoshinaga Y."/>
            <person name="Zwiers L.-H."/>
            <person name="Turgeon B."/>
            <person name="Goodwin S."/>
            <person name="Spatafora J."/>
            <person name="Crous P."/>
            <person name="Grigoriev I."/>
        </authorList>
    </citation>
    <scope>NUCLEOTIDE SEQUENCE</scope>
    <source>
        <strain evidence="7">CBS 480.64</strain>
    </source>
</reference>
<keyword evidence="6" id="KW-0010">Activator</keyword>
<keyword evidence="3 6" id="KW-0805">Transcription regulation</keyword>
<dbReference type="GO" id="GO:0016592">
    <property type="term" value="C:mediator complex"/>
    <property type="evidence" value="ECO:0007669"/>
    <property type="project" value="InterPro"/>
</dbReference>
<evidence type="ECO:0000256" key="2">
    <source>
        <dbReference type="ARBA" id="ARBA00005389"/>
    </source>
</evidence>
<sequence length="137" mass="15683">MATTAVADTTLLLKEVIANLYILVNNAHGYQDEQTKENIANEIKRLVSNLIDLCQTSQRLPTYIPLDIIEYVERSRNPDIYTREFVELIMRYNQELKGRTDAFASFRDVLGREMYSAIPEIQTEVRNIVEAAGGSLR</sequence>
<evidence type="ECO:0000256" key="1">
    <source>
        <dbReference type="ARBA" id="ARBA00004123"/>
    </source>
</evidence>
<comment type="subcellular location">
    <subcellularLocation>
        <location evidence="1 6">Nucleus</location>
    </subcellularLocation>
</comment>
<gene>
    <name evidence="6" type="primary">MED10</name>
    <name evidence="7" type="ORF">K470DRAFT_260356</name>
</gene>
<accession>A0A6A7BT71</accession>
<dbReference type="GO" id="GO:0003712">
    <property type="term" value="F:transcription coregulator activity"/>
    <property type="evidence" value="ECO:0007669"/>
    <property type="project" value="InterPro"/>
</dbReference>
<keyword evidence="5 6" id="KW-0539">Nucleus</keyword>
<name>A0A6A7BT71_9PEZI</name>